<feature type="DNA-binding region" description="H-T-H motif" evidence="2">
    <location>
        <begin position="27"/>
        <end position="46"/>
    </location>
</feature>
<feature type="domain" description="HTH tetR-type" evidence="3">
    <location>
        <begin position="4"/>
        <end position="64"/>
    </location>
</feature>
<dbReference type="InterPro" id="IPR009057">
    <property type="entry name" value="Homeodomain-like_sf"/>
</dbReference>
<dbReference type="PANTHER" id="PTHR30055">
    <property type="entry name" value="HTH-TYPE TRANSCRIPTIONAL REGULATOR RUTR"/>
    <property type="match status" value="1"/>
</dbReference>
<dbReference type="InterPro" id="IPR023772">
    <property type="entry name" value="DNA-bd_HTH_TetR-type_CS"/>
</dbReference>
<keyword evidence="1 2" id="KW-0238">DNA-binding</keyword>
<dbReference type="InterPro" id="IPR050109">
    <property type="entry name" value="HTH-type_TetR-like_transc_reg"/>
</dbReference>
<gene>
    <name evidence="4" type="ORF">J2TS6_31190</name>
</gene>
<dbReference type="GO" id="GO:0006355">
    <property type="term" value="P:regulation of DNA-templated transcription"/>
    <property type="evidence" value="ECO:0007669"/>
    <property type="project" value="UniProtKB-ARBA"/>
</dbReference>
<dbReference type="InterPro" id="IPR001647">
    <property type="entry name" value="HTH_TetR"/>
</dbReference>
<dbReference type="RefSeq" id="WP_160044275.1">
    <property type="nucleotide sequence ID" value="NZ_BORQ01000003.1"/>
</dbReference>
<evidence type="ECO:0000313" key="4">
    <source>
        <dbReference type="EMBL" id="GIO31978.1"/>
    </source>
</evidence>
<comment type="caution">
    <text evidence="4">The sequence shown here is derived from an EMBL/GenBank/DDBJ whole genome shotgun (WGS) entry which is preliminary data.</text>
</comment>
<accession>A0A920CBJ9</accession>
<dbReference type="PROSITE" id="PS50977">
    <property type="entry name" value="HTH_TETR_2"/>
    <property type="match status" value="1"/>
</dbReference>
<evidence type="ECO:0000256" key="2">
    <source>
        <dbReference type="PROSITE-ProRule" id="PRU00335"/>
    </source>
</evidence>
<dbReference type="EMBL" id="BORQ01000003">
    <property type="protein sequence ID" value="GIO31978.1"/>
    <property type="molecule type" value="Genomic_DNA"/>
</dbReference>
<organism evidence="4 5">
    <name type="scientific">Paenibacillus albilobatus</name>
    <dbReference type="NCBI Taxonomy" id="2716884"/>
    <lineage>
        <taxon>Bacteria</taxon>
        <taxon>Bacillati</taxon>
        <taxon>Bacillota</taxon>
        <taxon>Bacilli</taxon>
        <taxon>Bacillales</taxon>
        <taxon>Paenibacillaceae</taxon>
        <taxon>Paenibacillus</taxon>
    </lineage>
</organism>
<protein>
    <submittedName>
        <fullName evidence="4">TetR family transcriptional regulator</fullName>
    </submittedName>
</protein>
<keyword evidence="5" id="KW-1185">Reference proteome</keyword>
<dbReference type="SUPFAM" id="SSF46689">
    <property type="entry name" value="Homeodomain-like"/>
    <property type="match status" value="1"/>
</dbReference>
<dbReference type="InterPro" id="IPR036271">
    <property type="entry name" value="Tet_transcr_reg_TetR-rel_C_sf"/>
</dbReference>
<sequence>MSAVDRRKQILRAAARSFALFGYKATTMDQVAKIANVGKGTIYTFFSNKEDLFDEILYKVILEMKMLAESRIDRNSTFFENLFSVLDALLEFRDEHELFIKLSQEVRDVGTLKAKEGLATLERVILDYLEREIAMALERKEICSCDPQVAAFVMFKLYIALASDFKYVREPLSQVEIHHYIRMFLADGLANPNARPVNIPN</sequence>
<proteinExistence type="predicted"/>
<name>A0A920CBJ9_9BACL</name>
<dbReference type="SUPFAM" id="SSF48498">
    <property type="entry name" value="Tetracyclin repressor-like, C-terminal domain"/>
    <property type="match status" value="1"/>
</dbReference>
<dbReference type="PANTHER" id="PTHR30055:SF232">
    <property type="entry name" value="TRANSCRIPTIONAL REGULATOR, TETR FAMILY"/>
    <property type="match status" value="1"/>
</dbReference>
<dbReference type="GO" id="GO:0003677">
    <property type="term" value="F:DNA binding"/>
    <property type="evidence" value="ECO:0007669"/>
    <property type="project" value="UniProtKB-UniRule"/>
</dbReference>
<dbReference type="Proteomes" id="UP000679779">
    <property type="component" value="Unassembled WGS sequence"/>
</dbReference>
<evidence type="ECO:0000313" key="5">
    <source>
        <dbReference type="Proteomes" id="UP000679779"/>
    </source>
</evidence>
<evidence type="ECO:0000259" key="3">
    <source>
        <dbReference type="PROSITE" id="PS50977"/>
    </source>
</evidence>
<dbReference type="Pfam" id="PF00440">
    <property type="entry name" value="TetR_N"/>
    <property type="match status" value="1"/>
</dbReference>
<dbReference type="PRINTS" id="PR00455">
    <property type="entry name" value="HTHTETR"/>
</dbReference>
<reference evidence="4" key="1">
    <citation type="submission" date="2021-03" db="EMBL/GenBank/DDBJ databases">
        <title>Antimicrobial resistance genes in bacteria isolated from Japanese honey, and their potential for conferring macrolide and lincosamide resistance in the American foulbrood pathogen Paenibacillus larvae.</title>
        <authorList>
            <person name="Okamoto M."/>
            <person name="Kumagai M."/>
            <person name="Kanamori H."/>
            <person name="Takamatsu D."/>
        </authorList>
    </citation>
    <scope>NUCLEOTIDE SEQUENCE</scope>
    <source>
        <strain evidence="4">J2TS6</strain>
    </source>
</reference>
<dbReference type="PROSITE" id="PS01081">
    <property type="entry name" value="HTH_TETR_1"/>
    <property type="match status" value="1"/>
</dbReference>
<dbReference type="AlphaFoldDB" id="A0A920CBJ9"/>
<evidence type="ECO:0000256" key="1">
    <source>
        <dbReference type="ARBA" id="ARBA00023125"/>
    </source>
</evidence>
<dbReference type="Gene3D" id="1.10.357.10">
    <property type="entry name" value="Tetracycline Repressor, domain 2"/>
    <property type="match status" value="1"/>
</dbReference>